<dbReference type="Pfam" id="PF00149">
    <property type="entry name" value="Metallophos"/>
    <property type="match status" value="1"/>
</dbReference>
<evidence type="ECO:0000259" key="2">
    <source>
        <dbReference type="Pfam" id="PF00149"/>
    </source>
</evidence>
<proteinExistence type="predicted"/>
<dbReference type="PANTHER" id="PTHR30337:SF7">
    <property type="entry name" value="PHOSPHOESTERASE"/>
    <property type="match status" value="1"/>
</dbReference>
<dbReference type="PATRIC" id="fig|1616.3.peg.83"/>
<reference evidence="3 4" key="1">
    <citation type="journal article" date="2015" name="Genome Announc.">
        <title>Expanding the biotechnology potential of lactobacilli through comparative genomics of 213 strains and associated genera.</title>
        <authorList>
            <person name="Sun Z."/>
            <person name="Harris H.M."/>
            <person name="McCann A."/>
            <person name="Guo C."/>
            <person name="Argimon S."/>
            <person name="Zhang W."/>
            <person name="Yang X."/>
            <person name="Jeffery I.B."/>
            <person name="Cooney J.C."/>
            <person name="Kagawa T.F."/>
            <person name="Liu W."/>
            <person name="Song Y."/>
            <person name="Salvetti E."/>
            <person name="Wrobel A."/>
            <person name="Rasinkangas P."/>
            <person name="Parkhill J."/>
            <person name="Rea M.C."/>
            <person name="O'Sullivan O."/>
            <person name="Ritari J."/>
            <person name="Douillard F.P."/>
            <person name="Paul Ross R."/>
            <person name="Yang R."/>
            <person name="Briner A.E."/>
            <person name="Felis G.E."/>
            <person name="de Vos W.M."/>
            <person name="Barrangou R."/>
            <person name="Klaenhammer T.R."/>
            <person name="Caufield P.W."/>
            <person name="Cui Y."/>
            <person name="Zhang H."/>
            <person name="O'Toole P.W."/>
        </authorList>
    </citation>
    <scope>NUCLEOTIDE SEQUENCE [LARGE SCALE GENOMIC DNA]</scope>
    <source>
        <strain evidence="3 4">DSM 20593</strain>
    </source>
</reference>
<name>A0A0R2JE38_9LACO</name>
<dbReference type="Gene3D" id="3.60.21.10">
    <property type="match status" value="1"/>
</dbReference>
<dbReference type="InterPro" id="IPR050535">
    <property type="entry name" value="DNA_Repair-Maintenance_Comp"/>
</dbReference>
<keyword evidence="4" id="KW-1185">Reference proteome</keyword>
<organism evidence="3 4">
    <name type="scientific">Weissella kandleri</name>
    <dbReference type="NCBI Taxonomy" id="1616"/>
    <lineage>
        <taxon>Bacteria</taxon>
        <taxon>Bacillati</taxon>
        <taxon>Bacillota</taxon>
        <taxon>Bacilli</taxon>
        <taxon>Lactobacillales</taxon>
        <taxon>Lactobacillaceae</taxon>
        <taxon>Weissella</taxon>
    </lineage>
</organism>
<sequence length="396" mass="45242">MKFIHAGDLHLGNAFLDLSQLPEWVLENVQSATMRALESLIDTAIHAQVDMILFPGDIYDTHVLNPHIQWLFQHQMERLLAAHIPVVLGFGNHDYTDTVNEQLHLPKNVTVLANQVQTVRLVTQNGENVAISGFSYPQRHLQTSLVADFPDRQAGEDFHIGMYHGAQDHGDYAQFTLSDLNHKHYQYWALGHIHVRQTLQAEPFIGYSGNLQGLNRTEIGPKGFYLVQSNQQGQLIPEFQACAPVIWTQVHVQLTDQMNWAEVIDQIRNQIQRHNKFQLVEIDVEQTPQKLVAGLQSAAFMNQLAERSQVTDNFWIHRVEVKMTVQGSQLMELGAENWQAQKQGLVTSAHLEDLGLKLVDDLELYDYFQKSKTHQDIEQAMDEVIQAIQRGQWHAD</sequence>
<gene>
    <name evidence="3" type="ORF">IV73_GL000083</name>
</gene>
<dbReference type="SUPFAM" id="SSF56300">
    <property type="entry name" value="Metallo-dependent phosphatases"/>
    <property type="match status" value="1"/>
</dbReference>
<dbReference type="InterPro" id="IPR004843">
    <property type="entry name" value="Calcineurin-like_PHP"/>
</dbReference>
<keyword evidence="1" id="KW-0378">Hydrolase</keyword>
<evidence type="ECO:0000313" key="4">
    <source>
        <dbReference type="Proteomes" id="UP000051655"/>
    </source>
</evidence>
<dbReference type="AlphaFoldDB" id="A0A0R2JE38"/>
<accession>A0A0R2JE38</accession>
<feature type="domain" description="Calcineurin-like phosphoesterase" evidence="2">
    <location>
        <begin position="1"/>
        <end position="195"/>
    </location>
</feature>
<dbReference type="PANTHER" id="PTHR30337">
    <property type="entry name" value="COMPONENT OF ATP-DEPENDENT DSDNA EXONUCLEASE"/>
    <property type="match status" value="1"/>
</dbReference>
<dbReference type="InterPro" id="IPR029052">
    <property type="entry name" value="Metallo-depent_PP-like"/>
</dbReference>
<comment type="caution">
    <text evidence="3">The sequence shown here is derived from an EMBL/GenBank/DDBJ whole genome shotgun (WGS) entry which is preliminary data.</text>
</comment>
<dbReference type="InterPro" id="IPR041796">
    <property type="entry name" value="Mre11_N"/>
</dbReference>
<dbReference type="EMBL" id="JQBP01000001">
    <property type="protein sequence ID" value="KRN75599.1"/>
    <property type="molecule type" value="Genomic_DNA"/>
</dbReference>
<dbReference type="CDD" id="cd00840">
    <property type="entry name" value="MPP_Mre11_N"/>
    <property type="match status" value="1"/>
</dbReference>
<evidence type="ECO:0000256" key="1">
    <source>
        <dbReference type="ARBA" id="ARBA00022801"/>
    </source>
</evidence>
<protein>
    <recommendedName>
        <fullName evidence="2">Calcineurin-like phosphoesterase domain-containing protein</fullName>
    </recommendedName>
</protein>
<dbReference type="PIRSF" id="PIRSF033091">
    <property type="entry name" value="Pesterase_YhaO"/>
    <property type="match status" value="1"/>
</dbReference>
<dbReference type="Proteomes" id="UP000051655">
    <property type="component" value="Unassembled WGS sequence"/>
</dbReference>
<dbReference type="GO" id="GO:0016787">
    <property type="term" value="F:hydrolase activity"/>
    <property type="evidence" value="ECO:0007669"/>
    <property type="project" value="UniProtKB-KW"/>
</dbReference>
<dbReference type="InterPro" id="IPR014576">
    <property type="entry name" value="Pesterase_YhaO"/>
</dbReference>
<dbReference type="RefSeq" id="WP_057753291.1">
    <property type="nucleotide sequence ID" value="NZ_JQBP01000001.1"/>
</dbReference>
<dbReference type="STRING" id="1616.IV73_GL000083"/>
<evidence type="ECO:0000313" key="3">
    <source>
        <dbReference type="EMBL" id="KRN75599.1"/>
    </source>
</evidence>